<keyword evidence="1" id="KW-1133">Transmembrane helix</keyword>
<dbReference type="InterPro" id="IPR046664">
    <property type="entry name" value="DUF6773"/>
</dbReference>
<evidence type="ECO:0000256" key="1">
    <source>
        <dbReference type="SAM" id="Phobius"/>
    </source>
</evidence>
<keyword evidence="3" id="KW-1185">Reference proteome</keyword>
<sequence>MNHKKIKDERIIQMNHKIQSEAFLLVLALIGISLFVKSNLLDLTLSDYMAELLIVGVALIYLMVRSVMIGHEMMDPSKHAKKLRIIGILGISLLVALSTGIRNYLLYEEAYTGIFDGYFLAVLGITFCSSILFTTLIFFLVSSVNQFGQKRLEKKINQEEE</sequence>
<dbReference type="Proteomes" id="UP000194933">
    <property type="component" value="Unassembled WGS sequence"/>
</dbReference>
<evidence type="ECO:0000313" key="2">
    <source>
        <dbReference type="EMBL" id="OTP11926.1"/>
    </source>
</evidence>
<accession>A0A2C9XR82</accession>
<evidence type="ECO:0000313" key="3">
    <source>
        <dbReference type="Proteomes" id="UP000194933"/>
    </source>
</evidence>
<keyword evidence="1" id="KW-0812">Transmembrane</keyword>
<feature type="transmembrane region" description="Helical" evidence="1">
    <location>
        <begin position="85"/>
        <end position="105"/>
    </location>
</feature>
<gene>
    <name evidence="2" type="ORF">A5844_000141</name>
</gene>
<keyword evidence="1" id="KW-0472">Membrane</keyword>
<reference evidence="2 3" key="1">
    <citation type="submission" date="2017-05" db="EMBL/GenBank/DDBJ databases">
        <title>The Genome Sequence of Enterococcus sp. 10A9_DIV0425.</title>
        <authorList>
            <consortium name="The Broad Institute Genomics Platform"/>
            <consortium name="The Broad Institute Genomic Center for Infectious Diseases"/>
            <person name="Earl A."/>
            <person name="Manson A."/>
            <person name="Schwartman J."/>
            <person name="Gilmore M."/>
            <person name="Abouelleil A."/>
            <person name="Cao P."/>
            <person name="Chapman S."/>
            <person name="Cusick C."/>
            <person name="Shea T."/>
            <person name="Young S."/>
            <person name="Neafsey D."/>
            <person name="Nusbaum C."/>
            <person name="Birren B."/>
        </authorList>
    </citation>
    <scope>NUCLEOTIDE SEQUENCE [LARGE SCALE GENOMIC DNA]</scope>
    <source>
        <strain evidence="2 3">10A9_DIV0425</strain>
    </source>
</reference>
<proteinExistence type="predicted"/>
<dbReference type="RefSeq" id="WP_086283154.1">
    <property type="nucleotide sequence ID" value="NZ_NGMO01000001.1"/>
</dbReference>
<protein>
    <submittedName>
        <fullName evidence="2">Uncharacterized protein</fullName>
    </submittedName>
</protein>
<dbReference type="STRING" id="1987383.A5844_000141"/>
<organism evidence="2 3">
    <name type="scientific">Candidatus Enterococcus wittei</name>
    <dbReference type="NCBI Taxonomy" id="1987383"/>
    <lineage>
        <taxon>Bacteria</taxon>
        <taxon>Bacillati</taxon>
        <taxon>Bacillota</taxon>
        <taxon>Bacilli</taxon>
        <taxon>Lactobacillales</taxon>
        <taxon>Enterococcaceae</taxon>
        <taxon>Enterococcus</taxon>
    </lineage>
</organism>
<feature type="transmembrane region" description="Helical" evidence="1">
    <location>
        <begin position="117"/>
        <end position="141"/>
    </location>
</feature>
<feature type="transmembrane region" description="Helical" evidence="1">
    <location>
        <begin position="48"/>
        <end position="64"/>
    </location>
</feature>
<dbReference type="AlphaFoldDB" id="A0A2C9XR82"/>
<comment type="caution">
    <text evidence="2">The sequence shown here is derived from an EMBL/GenBank/DDBJ whole genome shotgun (WGS) entry which is preliminary data.</text>
</comment>
<dbReference type="Pfam" id="PF20563">
    <property type="entry name" value="DUF6773"/>
    <property type="match status" value="1"/>
</dbReference>
<feature type="transmembrane region" description="Helical" evidence="1">
    <location>
        <begin position="20"/>
        <end position="36"/>
    </location>
</feature>
<dbReference type="EMBL" id="NGMO01000001">
    <property type="protein sequence ID" value="OTP11926.1"/>
    <property type="molecule type" value="Genomic_DNA"/>
</dbReference>
<name>A0A2C9XR82_9ENTE</name>